<organism evidence="5">
    <name type="scientific">Cyprinus carpio</name>
    <name type="common">Common carp</name>
    <dbReference type="NCBI Taxonomy" id="7962"/>
    <lineage>
        <taxon>Eukaryota</taxon>
        <taxon>Metazoa</taxon>
        <taxon>Chordata</taxon>
        <taxon>Craniata</taxon>
        <taxon>Vertebrata</taxon>
        <taxon>Euteleostomi</taxon>
        <taxon>Actinopterygii</taxon>
        <taxon>Neopterygii</taxon>
        <taxon>Teleostei</taxon>
        <taxon>Ostariophysi</taxon>
        <taxon>Cypriniformes</taxon>
        <taxon>Cyprinidae</taxon>
        <taxon>Cyprininae</taxon>
        <taxon>Cyprinus</taxon>
    </lineage>
</organism>
<evidence type="ECO:0000313" key="5">
    <source>
        <dbReference type="RefSeq" id="XP_042630747.1"/>
    </source>
</evidence>
<evidence type="ECO:0000256" key="1">
    <source>
        <dbReference type="ARBA" id="ARBA00022999"/>
    </source>
</evidence>
<dbReference type="AlphaFoldDB" id="A0A9Q9Z2C9"/>
<dbReference type="Pfam" id="PF00017">
    <property type="entry name" value="SH2"/>
    <property type="match status" value="1"/>
</dbReference>
<accession>A0A9Q9Z2C9</accession>
<dbReference type="GO" id="GO:0001784">
    <property type="term" value="F:phosphotyrosine residue binding"/>
    <property type="evidence" value="ECO:0007669"/>
    <property type="project" value="TreeGrafter"/>
</dbReference>
<protein>
    <submittedName>
        <fullName evidence="5">SH2 domain-containing adapter protein F-like isoform X2</fullName>
    </submittedName>
</protein>
<gene>
    <name evidence="5" type="primary">LOC109049972</name>
</gene>
<dbReference type="PROSITE" id="PS50001">
    <property type="entry name" value="SH2"/>
    <property type="match status" value="1"/>
</dbReference>
<dbReference type="PANTHER" id="PTHR15127">
    <property type="entry name" value="HEAVYWEIGHT, ISOFORM A"/>
    <property type="match status" value="1"/>
</dbReference>
<dbReference type="InterPro" id="IPR051846">
    <property type="entry name" value="SH2_domain_adapters"/>
</dbReference>
<dbReference type="GeneID" id="109049972"/>
<feature type="domain" description="SH2" evidence="4">
    <location>
        <begin position="196"/>
        <end position="235"/>
    </location>
</feature>
<sequence>MLIPAQTVDILSSPVFVWQKSEAVALLKTPVRQLPLYDTPYEPEENGGDPDGGLCSRESRLPQDDERPPEEYDQPWEWKKDRISKAFAVEIKVIKDLPWPPPVGQLNTGPPLMEAVEAPSSPGLNTTASACDQLQHVQFDGVEKSHMSPTKELKCRPLQRHSSGCLVSTKMSSVEPSGPSVGERIDPSMPLESQFWYHGAISRTDAEALLRLCKEASYLVRNSETSKNDFSLSLK</sequence>
<evidence type="ECO:0000256" key="2">
    <source>
        <dbReference type="PROSITE-ProRule" id="PRU00191"/>
    </source>
</evidence>
<name>A0A9Q9Z2C9_CYPCA</name>
<dbReference type="Proteomes" id="UP001155660">
    <property type="component" value="Chromosome A18"/>
</dbReference>
<evidence type="ECO:0000259" key="4">
    <source>
        <dbReference type="PROSITE" id="PS50001"/>
    </source>
</evidence>
<keyword evidence="1 2" id="KW-0727">SH2 domain</keyword>
<dbReference type="PANTHER" id="PTHR15127:SF28">
    <property type="entry name" value="SH2 DOMAIN-CONTAINING ADAPTER PROTEIN F"/>
    <property type="match status" value="1"/>
</dbReference>
<reference evidence="5" key="1">
    <citation type="submission" date="2025-08" db="UniProtKB">
        <authorList>
            <consortium name="RefSeq"/>
        </authorList>
    </citation>
    <scope>IDENTIFICATION</scope>
    <source>
        <tissue evidence="5">Muscle</tissue>
    </source>
</reference>
<evidence type="ECO:0000256" key="3">
    <source>
        <dbReference type="SAM" id="MobiDB-lite"/>
    </source>
</evidence>
<dbReference type="RefSeq" id="XP_042630747.1">
    <property type="nucleotide sequence ID" value="XM_042774813.1"/>
</dbReference>
<feature type="compositionally biased region" description="Basic and acidic residues" evidence="3">
    <location>
        <begin position="57"/>
        <end position="73"/>
    </location>
</feature>
<dbReference type="InterPro" id="IPR000980">
    <property type="entry name" value="SH2"/>
</dbReference>
<proteinExistence type="predicted"/>
<feature type="region of interest" description="Disordered" evidence="3">
    <location>
        <begin position="37"/>
        <end position="73"/>
    </location>
</feature>